<accession>A0A1W6UFM1</accession>
<sequence>MSVTRRPISIEDITKLKSAAATLGVKSITDPSAQSCLSGFAPCQVGDHIWVRETWGVVSHCTDENGVHSNWVPNRDAQPISELKYGSGYYSGHVIYRSDGEFIWENDIGDAVSAWHSPISMNKSVSRITLRVKSVRIQRLKDITDEDAIAEGMPTEAEAKAMAVDAGLSWYDKPKKWFKRMWINSYGDKSWNLDDYVWVFDFEAVKSNVLTVVNQNSKI</sequence>
<geneLocation type="plasmid" evidence="1">
    <name>pL289</name>
</geneLocation>
<keyword evidence="1" id="KW-0614">Plasmid</keyword>
<name>A0A1W6UFM1_VIBAL</name>
<gene>
    <name evidence="1" type="ORF">K05K4_51330</name>
</gene>
<organism evidence="1">
    <name type="scientific">Vibrio alginolyticus</name>
    <dbReference type="NCBI Taxonomy" id="663"/>
    <lineage>
        <taxon>Bacteria</taxon>
        <taxon>Pseudomonadati</taxon>
        <taxon>Pseudomonadota</taxon>
        <taxon>Gammaproteobacteria</taxon>
        <taxon>Vibrionales</taxon>
        <taxon>Vibrionaceae</taxon>
        <taxon>Vibrio</taxon>
    </lineage>
</organism>
<reference evidence="1" key="1">
    <citation type="submission" date="2016-10" db="EMBL/GenBank/DDBJ databases">
        <title>The High Quality Genome of Vibrio alginolyticus K01M1.</title>
        <authorList>
            <person name="Wendling C."/>
            <person name="Chibani C.M."/>
            <person name="Hertel R."/>
            <person name="Sproer C."/>
            <person name="Bunk B."/>
            <person name="Overmann J."/>
            <person name="Roth O."/>
            <person name="Liesegang H."/>
        </authorList>
    </citation>
    <scope>NUCLEOTIDE SEQUENCE</scope>
    <source>
        <strain evidence="1">K05K4</strain>
        <plasmid evidence="1">pL289</plasmid>
    </source>
</reference>
<protein>
    <submittedName>
        <fullName evidence="1">Uncharacterized protein</fullName>
    </submittedName>
</protein>
<evidence type="ECO:0000313" key="1">
    <source>
        <dbReference type="EMBL" id="ARP21835.1"/>
    </source>
</evidence>
<proteinExistence type="predicted"/>
<dbReference type="RefSeq" id="WP_148299846.1">
    <property type="nucleotide sequence ID" value="NZ_CP017893.1"/>
</dbReference>
<dbReference type="AlphaFoldDB" id="A0A1W6UFM1"/>
<dbReference type="EMBL" id="CP017904">
    <property type="protein sequence ID" value="ARP21835.1"/>
    <property type="molecule type" value="Genomic_DNA"/>
</dbReference>